<evidence type="ECO:0000256" key="4">
    <source>
        <dbReference type="SAM" id="SignalP"/>
    </source>
</evidence>
<dbReference type="OrthoDB" id="446890at2759"/>
<evidence type="ECO:0000256" key="2">
    <source>
        <dbReference type="ARBA" id="ARBA00022559"/>
    </source>
</evidence>
<evidence type="ECO:0000256" key="3">
    <source>
        <dbReference type="ARBA" id="ARBA00023002"/>
    </source>
</evidence>
<keyword evidence="2" id="KW-0575">Peroxidase</keyword>
<name>A0A8J5XXE9_DIALT</name>
<feature type="signal peptide" evidence="4">
    <location>
        <begin position="1"/>
        <end position="22"/>
    </location>
</feature>
<evidence type="ECO:0000256" key="1">
    <source>
        <dbReference type="ARBA" id="ARBA00006926"/>
    </source>
</evidence>
<evidence type="ECO:0000313" key="6">
    <source>
        <dbReference type="Proteomes" id="UP000751190"/>
    </source>
</evidence>
<dbReference type="InterPro" id="IPR000889">
    <property type="entry name" value="Glutathione_peroxidase"/>
</dbReference>
<keyword evidence="4" id="KW-0732">Signal</keyword>
<reference evidence="5" key="1">
    <citation type="submission" date="2021-05" db="EMBL/GenBank/DDBJ databases">
        <title>The genome of the haptophyte Pavlova lutheri (Diacronema luteri, Pavlovales) - a model for lipid biosynthesis in eukaryotic algae.</title>
        <authorList>
            <person name="Hulatt C.J."/>
            <person name="Posewitz M.C."/>
        </authorList>
    </citation>
    <scope>NUCLEOTIDE SEQUENCE</scope>
    <source>
        <strain evidence="5">NIVA-4/92</strain>
    </source>
</reference>
<dbReference type="SUPFAM" id="SSF52833">
    <property type="entry name" value="Thioredoxin-like"/>
    <property type="match status" value="1"/>
</dbReference>
<dbReference type="EMBL" id="JAGTXO010000001">
    <property type="protein sequence ID" value="KAG8470502.1"/>
    <property type="molecule type" value="Genomic_DNA"/>
</dbReference>
<evidence type="ECO:0008006" key="7">
    <source>
        <dbReference type="Google" id="ProtNLM"/>
    </source>
</evidence>
<feature type="chain" id="PRO_5035230799" description="Glutathione peroxidase" evidence="4">
    <location>
        <begin position="23"/>
        <end position="159"/>
    </location>
</feature>
<gene>
    <name evidence="5" type="ORF">KFE25_008923</name>
</gene>
<dbReference type="GO" id="GO:0006979">
    <property type="term" value="P:response to oxidative stress"/>
    <property type="evidence" value="ECO:0007669"/>
    <property type="project" value="InterPro"/>
</dbReference>
<dbReference type="PROSITE" id="PS51355">
    <property type="entry name" value="GLUTATHIONE_PEROXID_3"/>
    <property type="match status" value="1"/>
</dbReference>
<keyword evidence="6" id="KW-1185">Reference proteome</keyword>
<keyword evidence="3" id="KW-0560">Oxidoreductase</keyword>
<comment type="caution">
    <text evidence="5">The sequence shown here is derived from an EMBL/GenBank/DDBJ whole genome shotgun (WGS) entry which is preliminary data.</text>
</comment>
<organism evidence="5 6">
    <name type="scientific">Diacronema lutheri</name>
    <name type="common">Unicellular marine alga</name>
    <name type="synonym">Monochrysis lutheri</name>
    <dbReference type="NCBI Taxonomy" id="2081491"/>
    <lineage>
        <taxon>Eukaryota</taxon>
        <taxon>Haptista</taxon>
        <taxon>Haptophyta</taxon>
        <taxon>Pavlovophyceae</taxon>
        <taxon>Pavlovales</taxon>
        <taxon>Pavlovaceae</taxon>
        <taxon>Diacronema</taxon>
    </lineage>
</organism>
<dbReference type="Gene3D" id="3.40.30.10">
    <property type="entry name" value="Glutaredoxin"/>
    <property type="match status" value="1"/>
</dbReference>
<proteinExistence type="inferred from homology"/>
<accession>A0A8J5XXE9</accession>
<evidence type="ECO:0000313" key="5">
    <source>
        <dbReference type="EMBL" id="KAG8470502.1"/>
    </source>
</evidence>
<dbReference type="GO" id="GO:0004601">
    <property type="term" value="F:peroxidase activity"/>
    <property type="evidence" value="ECO:0007669"/>
    <property type="project" value="UniProtKB-KW"/>
</dbReference>
<comment type="similarity">
    <text evidence="1">Belongs to the glutathione peroxidase family.</text>
</comment>
<dbReference type="Proteomes" id="UP000751190">
    <property type="component" value="Unassembled WGS sequence"/>
</dbReference>
<dbReference type="InterPro" id="IPR036249">
    <property type="entry name" value="Thioredoxin-like_sf"/>
</dbReference>
<dbReference type="Pfam" id="PF00255">
    <property type="entry name" value="GSHPx"/>
    <property type="match status" value="1"/>
</dbReference>
<dbReference type="OMA" id="MMKSAYD"/>
<sequence length="159" mass="17431">MAIVAFRRTTLLAMGIVGVARAAAPCSRLLTRRYMTSGSRTMMKSAYDFTVRDLDTNKEVALSAFQGKFGGQEPGSAAEIRSFVQGYGVKFPMFAKIDVNGPNTHPLYVFLKSGTTIMPDIKWNFGKFLVDKNGQVVERYAPTTAPATIEPDIIKLLDA</sequence>
<dbReference type="AlphaFoldDB" id="A0A8J5XXE9"/>
<dbReference type="CDD" id="cd00340">
    <property type="entry name" value="GSH_Peroxidase"/>
    <property type="match status" value="1"/>
</dbReference>
<protein>
    <recommendedName>
        <fullName evidence="7">Glutathione peroxidase</fullName>
    </recommendedName>
</protein>
<dbReference type="PANTHER" id="PTHR11592">
    <property type="entry name" value="GLUTATHIONE PEROXIDASE"/>
    <property type="match status" value="1"/>
</dbReference>
<dbReference type="PANTHER" id="PTHR11592:SF78">
    <property type="entry name" value="GLUTATHIONE PEROXIDASE"/>
    <property type="match status" value="1"/>
</dbReference>